<reference evidence="3 4" key="1">
    <citation type="journal article" date="2018" name="MBio">
        <title>Comparative Genomics Reveals the Core Gene Toolbox for the Fungus-Insect Symbiosis.</title>
        <authorList>
            <person name="Wang Y."/>
            <person name="Stata M."/>
            <person name="Wang W."/>
            <person name="Stajich J.E."/>
            <person name="White M.M."/>
            <person name="Moncalvo J.M."/>
        </authorList>
    </citation>
    <scope>NUCLEOTIDE SEQUENCE [LARGE SCALE GENOMIC DNA]</scope>
    <source>
        <strain evidence="3 4">SC-DP-2</strain>
    </source>
</reference>
<evidence type="ECO:0000313" key="4">
    <source>
        <dbReference type="Proteomes" id="UP000245609"/>
    </source>
</evidence>
<organism evidence="3 4">
    <name type="scientific">Smittium megazygosporum</name>
    <dbReference type="NCBI Taxonomy" id="133381"/>
    <lineage>
        <taxon>Eukaryota</taxon>
        <taxon>Fungi</taxon>
        <taxon>Fungi incertae sedis</taxon>
        <taxon>Zoopagomycota</taxon>
        <taxon>Kickxellomycotina</taxon>
        <taxon>Harpellomycetes</taxon>
        <taxon>Harpellales</taxon>
        <taxon>Legeriomycetaceae</taxon>
        <taxon>Smittium</taxon>
    </lineage>
</organism>
<evidence type="ECO:0000256" key="2">
    <source>
        <dbReference type="SAM" id="MobiDB-lite"/>
    </source>
</evidence>
<dbReference type="Proteomes" id="UP000245609">
    <property type="component" value="Unassembled WGS sequence"/>
</dbReference>
<keyword evidence="1" id="KW-0175">Coiled coil</keyword>
<feature type="compositionally biased region" description="Polar residues" evidence="2">
    <location>
        <begin position="84"/>
        <end position="100"/>
    </location>
</feature>
<feature type="compositionally biased region" description="Low complexity" evidence="2">
    <location>
        <begin position="73"/>
        <end position="83"/>
    </location>
</feature>
<sequence>MELFSDFSSVIKQTIDSRPDPNKVTLTPVSSPFFKPFKFQKIDQIRSNFIRNEFLNSSIPDKRVVEPEHRESSSSVVPKSCKSTEQSQIYRDNYELASQRTRNDIKQEVSPSAKQPKRRSGFLTSDFLPEKRVRNKKESNDTAIKGSPSFSTQNIRAAEIRNNSNSSSGYSPKAFSAKATQHINPVHNKNFAEIYASSENEFVPLMNKTGDYSPKKETLASSSKGSDTEDVVQNKVPSTTATQTEAFKEPDIKKESIKTEVSVKQKSRDEFISRKIAQTQNKEKVTNIISDDHNLAVMNECKIKSNIEEVVKVLRSQCFILGSQVFSEVERIKYVIQSKDEQVLLLSSQIEVLRERNKSLNMSKIKSLEKTKELSSEINRLETSIEDAYSLLEQFKKDLKVEKANVLKITKENEELQKKIMQQDKEAKDVIQASSEKYIKDAEDLKKQISDLEKTIEHQTADLKASESRISDLTLEINDLKSENLDLNNKLKDKENELCDALNKIKVQEEGNTMLQNEIKSLKNELEDEENKRDSLSGELLAKNNNIKELSAKNHETEKVLSETEERVGALRESVSKLEDFNSELQVNLYDLNKELKDINEETRTKETNYANEVSSLLSANSALEKENIVKITTIKDLQESNKNLMNQILEYKDKVKMLELRLESTKINQELARDNQNLLSGNSNHNVDEKKGNVSFIPNNCKTEKNQNDYPLLGNNKNDISELLVLNPPLKKDLPARSVPAGLDNLDGASNSEHALKVWVDDLLDLYASSQLGNGDFPNSPDSIEVNLLDLEIPNRSENMKVYSRKVSNLGLNRI</sequence>
<dbReference type="OrthoDB" id="2018427at2759"/>
<proteinExistence type="predicted"/>
<feature type="compositionally biased region" description="Basic and acidic residues" evidence="2">
    <location>
        <begin position="128"/>
        <end position="140"/>
    </location>
</feature>
<dbReference type="GO" id="GO:0007076">
    <property type="term" value="P:mitotic chromosome condensation"/>
    <property type="evidence" value="ECO:0007669"/>
    <property type="project" value="TreeGrafter"/>
</dbReference>
<dbReference type="PANTHER" id="PTHR43941:SF1">
    <property type="entry name" value="STRUCTURAL MAINTENANCE OF CHROMOSOMES PROTEIN 2"/>
    <property type="match status" value="1"/>
</dbReference>
<keyword evidence="4" id="KW-1185">Reference proteome</keyword>
<dbReference type="GO" id="GO:0000793">
    <property type="term" value="C:condensed chromosome"/>
    <property type="evidence" value="ECO:0007669"/>
    <property type="project" value="TreeGrafter"/>
</dbReference>
<dbReference type="GO" id="GO:0000796">
    <property type="term" value="C:condensin complex"/>
    <property type="evidence" value="ECO:0007669"/>
    <property type="project" value="TreeGrafter"/>
</dbReference>
<dbReference type="STRING" id="133381.A0A2T9ZJX1"/>
<accession>A0A2T9ZJX1</accession>
<name>A0A2T9ZJX1_9FUNG</name>
<dbReference type="GO" id="GO:0000785">
    <property type="term" value="C:chromatin"/>
    <property type="evidence" value="ECO:0007669"/>
    <property type="project" value="TreeGrafter"/>
</dbReference>
<comment type="caution">
    <text evidence="3">The sequence shown here is derived from an EMBL/GenBank/DDBJ whole genome shotgun (WGS) entry which is preliminary data.</text>
</comment>
<feature type="coiled-coil region" evidence="1">
    <location>
        <begin position="378"/>
        <end position="602"/>
    </location>
</feature>
<dbReference type="EMBL" id="MBFS01000068">
    <property type="protein sequence ID" value="PVV04871.1"/>
    <property type="molecule type" value="Genomic_DNA"/>
</dbReference>
<evidence type="ECO:0000256" key="1">
    <source>
        <dbReference type="SAM" id="Coils"/>
    </source>
</evidence>
<evidence type="ECO:0000313" key="3">
    <source>
        <dbReference type="EMBL" id="PVV04871.1"/>
    </source>
</evidence>
<feature type="region of interest" description="Disordered" evidence="2">
    <location>
        <begin position="65"/>
        <end position="155"/>
    </location>
</feature>
<dbReference type="AlphaFoldDB" id="A0A2T9ZJX1"/>
<dbReference type="PANTHER" id="PTHR43941">
    <property type="entry name" value="STRUCTURAL MAINTENANCE OF CHROMOSOMES PROTEIN 2"/>
    <property type="match status" value="1"/>
</dbReference>
<feature type="region of interest" description="Disordered" evidence="2">
    <location>
        <begin position="209"/>
        <end position="233"/>
    </location>
</feature>
<dbReference type="GO" id="GO:0003682">
    <property type="term" value="F:chromatin binding"/>
    <property type="evidence" value="ECO:0007669"/>
    <property type="project" value="TreeGrafter"/>
</dbReference>
<dbReference type="Gene3D" id="1.10.287.1490">
    <property type="match status" value="1"/>
</dbReference>
<protein>
    <submittedName>
        <fullName evidence="3">Uncharacterized protein</fullName>
    </submittedName>
</protein>
<gene>
    <name evidence="3" type="ORF">BB560_000619</name>
</gene>
<feature type="coiled-coil region" evidence="1">
    <location>
        <begin position="635"/>
        <end position="669"/>
    </location>
</feature>